<accession>A0A9N8HYB5</accession>
<feature type="compositionally biased region" description="Low complexity" evidence="1">
    <location>
        <begin position="139"/>
        <end position="153"/>
    </location>
</feature>
<name>A0A9N8HYB5_9STRA</name>
<dbReference type="Proteomes" id="UP001153069">
    <property type="component" value="Unassembled WGS sequence"/>
</dbReference>
<dbReference type="OrthoDB" id="195110at2759"/>
<organism evidence="2 3">
    <name type="scientific">Seminavis robusta</name>
    <dbReference type="NCBI Taxonomy" id="568900"/>
    <lineage>
        <taxon>Eukaryota</taxon>
        <taxon>Sar</taxon>
        <taxon>Stramenopiles</taxon>
        <taxon>Ochrophyta</taxon>
        <taxon>Bacillariophyta</taxon>
        <taxon>Bacillariophyceae</taxon>
        <taxon>Bacillariophycidae</taxon>
        <taxon>Naviculales</taxon>
        <taxon>Naviculaceae</taxon>
        <taxon>Seminavis</taxon>
    </lineage>
</organism>
<proteinExistence type="predicted"/>
<comment type="caution">
    <text evidence="2">The sequence shown here is derived from an EMBL/GenBank/DDBJ whole genome shotgun (WGS) entry which is preliminary data.</text>
</comment>
<dbReference type="AlphaFoldDB" id="A0A9N8HYB5"/>
<feature type="region of interest" description="Disordered" evidence="1">
    <location>
        <begin position="116"/>
        <end position="159"/>
    </location>
</feature>
<evidence type="ECO:0000313" key="2">
    <source>
        <dbReference type="EMBL" id="CAB9529240.1"/>
    </source>
</evidence>
<feature type="compositionally biased region" description="Low complexity" evidence="1">
    <location>
        <begin position="36"/>
        <end position="50"/>
    </location>
</feature>
<sequence>MEEEQPTKKRSRIRRIVTFPYRRIQKLLAKRRAAKAEQQQQQSTTAATELVNGEREGDSKAIPISLQTAEEDTTASSVVEISISDGTETHEEAETESTLEVTESTLEVTEPVDQVNGFSATSSSSEALEEETETETSDADTTAETAAETSASDDNNDNIKKWATAAPSVDLTGDWELLITDEFKREYDDYLRLLDQPAFVRSVALSIVGLTTEETIQKDGGRNLFIRGRNVRGVWERTLSSTGDTEESYIITTADNEQVQAESWWEDAGTKHRSWLRGVSNYGGGSFESLRYLETAPNKDTTEPPRKVLVCESTFHPDDTTREKAHVTWRFQRKQP</sequence>
<protein>
    <submittedName>
        <fullName evidence="2">Uncharacterized protein</fullName>
    </submittedName>
</protein>
<evidence type="ECO:0000256" key="1">
    <source>
        <dbReference type="SAM" id="MobiDB-lite"/>
    </source>
</evidence>
<keyword evidence="3" id="KW-1185">Reference proteome</keyword>
<evidence type="ECO:0000313" key="3">
    <source>
        <dbReference type="Proteomes" id="UP001153069"/>
    </source>
</evidence>
<reference evidence="2" key="1">
    <citation type="submission" date="2020-06" db="EMBL/GenBank/DDBJ databases">
        <authorList>
            <consortium name="Plant Systems Biology data submission"/>
        </authorList>
    </citation>
    <scope>NUCLEOTIDE SEQUENCE</scope>
    <source>
        <strain evidence="2">D6</strain>
    </source>
</reference>
<gene>
    <name evidence="2" type="ORF">SEMRO_2438_G327670.1</name>
</gene>
<feature type="compositionally biased region" description="Acidic residues" evidence="1">
    <location>
        <begin position="127"/>
        <end position="138"/>
    </location>
</feature>
<feature type="region of interest" description="Disordered" evidence="1">
    <location>
        <begin position="30"/>
        <end position="77"/>
    </location>
</feature>
<dbReference type="EMBL" id="CAICTM010002436">
    <property type="protein sequence ID" value="CAB9529240.1"/>
    <property type="molecule type" value="Genomic_DNA"/>
</dbReference>